<dbReference type="GO" id="GO:0005886">
    <property type="term" value="C:plasma membrane"/>
    <property type="evidence" value="ECO:0007669"/>
    <property type="project" value="UniProtKB-SubCell"/>
</dbReference>
<sequence>MPVLAIAFLLLCSGDAFAQTTGTGAPGLRIDVSGSNDEGDFGVAIQLVVAMTILTLGPSVIMMMTCFTRIVIVLGFVRNAIGVNAAPSSQIIIGLALFLT</sequence>
<dbReference type="AlphaFoldDB" id="A0A382XB38"/>
<proteinExistence type="predicted"/>
<name>A0A382XB38_9ZZZZ</name>
<comment type="subcellular location">
    <subcellularLocation>
        <location evidence="1">Cell membrane</location>
        <topology evidence="1">Multi-pass membrane protein</topology>
    </subcellularLocation>
</comment>
<evidence type="ECO:0000256" key="5">
    <source>
        <dbReference type="ARBA" id="ARBA00023136"/>
    </source>
</evidence>
<dbReference type="PRINTS" id="PR01302">
    <property type="entry name" value="TYPE3IMPPROT"/>
</dbReference>
<gene>
    <name evidence="7" type="ORF">METZ01_LOCUS420395</name>
</gene>
<dbReference type="PANTHER" id="PTHR30587">
    <property type="entry name" value="FLAGELLAR BIOSYNTHETIC PROTEIN FLIP"/>
    <property type="match status" value="1"/>
</dbReference>
<evidence type="ECO:0000256" key="4">
    <source>
        <dbReference type="ARBA" id="ARBA00022989"/>
    </source>
</evidence>
<evidence type="ECO:0000313" key="7">
    <source>
        <dbReference type="EMBL" id="SVD67541.1"/>
    </source>
</evidence>
<feature type="non-terminal residue" evidence="7">
    <location>
        <position position="100"/>
    </location>
</feature>
<keyword evidence="5 6" id="KW-0472">Membrane</keyword>
<evidence type="ECO:0000256" key="3">
    <source>
        <dbReference type="ARBA" id="ARBA00022692"/>
    </source>
</evidence>
<evidence type="ECO:0008006" key="8">
    <source>
        <dbReference type="Google" id="ProtNLM"/>
    </source>
</evidence>
<accession>A0A382XB38</accession>
<dbReference type="EMBL" id="UINC01165892">
    <property type="protein sequence ID" value="SVD67541.1"/>
    <property type="molecule type" value="Genomic_DNA"/>
</dbReference>
<evidence type="ECO:0000256" key="2">
    <source>
        <dbReference type="ARBA" id="ARBA00022475"/>
    </source>
</evidence>
<reference evidence="7" key="1">
    <citation type="submission" date="2018-05" db="EMBL/GenBank/DDBJ databases">
        <authorList>
            <person name="Lanie J.A."/>
            <person name="Ng W.-L."/>
            <person name="Kazmierczak K.M."/>
            <person name="Andrzejewski T.M."/>
            <person name="Davidsen T.M."/>
            <person name="Wayne K.J."/>
            <person name="Tettelin H."/>
            <person name="Glass J.I."/>
            <person name="Rusch D."/>
            <person name="Podicherti R."/>
            <person name="Tsui H.-C.T."/>
            <person name="Winkler M.E."/>
        </authorList>
    </citation>
    <scope>NUCLEOTIDE SEQUENCE</scope>
</reference>
<protein>
    <recommendedName>
        <fullName evidence="8">Flagellar biosynthetic protein FliP</fullName>
    </recommendedName>
</protein>
<dbReference type="GO" id="GO:0009306">
    <property type="term" value="P:protein secretion"/>
    <property type="evidence" value="ECO:0007669"/>
    <property type="project" value="InterPro"/>
</dbReference>
<feature type="transmembrane region" description="Helical" evidence="6">
    <location>
        <begin position="42"/>
        <end position="64"/>
    </location>
</feature>
<organism evidence="7">
    <name type="scientific">marine metagenome</name>
    <dbReference type="NCBI Taxonomy" id="408172"/>
    <lineage>
        <taxon>unclassified sequences</taxon>
        <taxon>metagenomes</taxon>
        <taxon>ecological metagenomes</taxon>
    </lineage>
</organism>
<feature type="transmembrane region" description="Helical" evidence="6">
    <location>
        <begin position="76"/>
        <end position="99"/>
    </location>
</feature>
<dbReference type="Pfam" id="PF00813">
    <property type="entry name" value="FliP"/>
    <property type="match status" value="1"/>
</dbReference>
<evidence type="ECO:0000256" key="6">
    <source>
        <dbReference type="SAM" id="Phobius"/>
    </source>
</evidence>
<keyword evidence="4 6" id="KW-1133">Transmembrane helix</keyword>
<evidence type="ECO:0000256" key="1">
    <source>
        <dbReference type="ARBA" id="ARBA00004651"/>
    </source>
</evidence>
<dbReference type="PANTHER" id="PTHR30587:SF0">
    <property type="entry name" value="FLAGELLAR BIOSYNTHETIC PROTEIN FLIP"/>
    <property type="match status" value="1"/>
</dbReference>
<keyword evidence="3 6" id="KW-0812">Transmembrane</keyword>
<keyword evidence="2" id="KW-1003">Cell membrane</keyword>
<dbReference type="InterPro" id="IPR005838">
    <property type="entry name" value="T3SS_IM_P"/>
</dbReference>